<comment type="catalytic activity">
    <reaction evidence="1 7 8">
        <text>Thiol-dependent hydrolysis of ester, thioester, amide, peptide and isopeptide bonds formed by the C-terminal Gly of ubiquitin (a 76-residue protein attached to proteins as an intracellular targeting signal).</text>
        <dbReference type="EC" id="3.4.19.12"/>
    </reaction>
</comment>
<reference evidence="11" key="2">
    <citation type="submission" date="2009-11" db="EMBL/GenBank/DDBJ databases">
        <title>The Genome Sequence of Allomyces macrogynus strain ATCC 38327.</title>
        <authorList>
            <consortium name="The Broad Institute Genome Sequencing Platform"/>
            <person name="Russ C."/>
            <person name="Cuomo C."/>
            <person name="Shea T."/>
            <person name="Young S.K."/>
            <person name="Zeng Q."/>
            <person name="Koehrsen M."/>
            <person name="Haas B."/>
            <person name="Borodovsky M."/>
            <person name="Guigo R."/>
            <person name="Alvarado L."/>
            <person name="Berlin A."/>
            <person name="Borenstein D."/>
            <person name="Chen Z."/>
            <person name="Engels R."/>
            <person name="Freedman E."/>
            <person name="Gellesch M."/>
            <person name="Goldberg J."/>
            <person name="Griggs A."/>
            <person name="Gujja S."/>
            <person name="Heiman D."/>
            <person name="Hepburn T."/>
            <person name="Howarth C."/>
            <person name="Jen D."/>
            <person name="Larson L."/>
            <person name="Lewis B."/>
            <person name="Mehta T."/>
            <person name="Park D."/>
            <person name="Pearson M."/>
            <person name="Roberts A."/>
            <person name="Saif S."/>
            <person name="Shenoy N."/>
            <person name="Sisk P."/>
            <person name="Stolte C."/>
            <person name="Sykes S."/>
            <person name="Walk T."/>
            <person name="White J."/>
            <person name="Yandava C."/>
            <person name="Burger G."/>
            <person name="Gray M.W."/>
            <person name="Holland P.W.H."/>
            <person name="King N."/>
            <person name="Lang F.B.F."/>
            <person name="Roger A.J."/>
            <person name="Ruiz-Trillo I."/>
            <person name="Lander E."/>
            <person name="Nusbaum C."/>
        </authorList>
    </citation>
    <scope>NUCLEOTIDE SEQUENCE [LARGE SCALE GENOMIC DNA]</scope>
    <source>
        <strain evidence="11">ATCC 38327</strain>
    </source>
</reference>
<dbReference type="PANTHER" id="PTHR10589:SF17">
    <property type="entry name" value="UBIQUITIN CARBOXYL-TERMINAL HYDROLASE"/>
    <property type="match status" value="1"/>
</dbReference>
<keyword evidence="4 7" id="KW-0833">Ubl conjugation pathway</keyword>
<dbReference type="InterPro" id="IPR001578">
    <property type="entry name" value="Peptidase_C12_UCH"/>
</dbReference>
<dbReference type="CDD" id="cd09616">
    <property type="entry name" value="Peptidase_C12_UCH_L1_L3"/>
    <property type="match status" value="1"/>
</dbReference>
<evidence type="ECO:0000256" key="7">
    <source>
        <dbReference type="PROSITE-ProRule" id="PRU01393"/>
    </source>
</evidence>
<organism evidence="10 11">
    <name type="scientific">Allomyces macrogynus (strain ATCC 38327)</name>
    <name type="common">Allomyces javanicus var. macrogynus</name>
    <dbReference type="NCBI Taxonomy" id="578462"/>
    <lineage>
        <taxon>Eukaryota</taxon>
        <taxon>Fungi</taxon>
        <taxon>Fungi incertae sedis</taxon>
        <taxon>Blastocladiomycota</taxon>
        <taxon>Blastocladiomycetes</taxon>
        <taxon>Blastocladiales</taxon>
        <taxon>Blastocladiaceae</taxon>
        <taxon>Allomyces</taxon>
    </lineage>
</organism>
<dbReference type="Gene3D" id="3.40.532.10">
    <property type="entry name" value="Peptidase C12, ubiquitin carboxyl-terminal hydrolase"/>
    <property type="match status" value="1"/>
</dbReference>
<evidence type="ECO:0000256" key="6">
    <source>
        <dbReference type="ARBA" id="ARBA00022807"/>
    </source>
</evidence>
<feature type="active site" description="Proton donor" evidence="7">
    <location>
        <position position="169"/>
    </location>
</feature>
<dbReference type="EC" id="3.4.19.12" evidence="8"/>
<evidence type="ECO:0000256" key="2">
    <source>
        <dbReference type="ARBA" id="ARBA00009326"/>
    </source>
</evidence>
<evidence type="ECO:0000313" key="10">
    <source>
        <dbReference type="EMBL" id="KNE60362.1"/>
    </source>
</evidence>
<dbReference type="OMA" id="TCFVQAP"/>
<evidence type="ECO:0000256" key="5">
    <source>
        <dbReference type="ARBA" id="ARBA00022801"/>
    </source>
</evidence>
<dbReference type="GO" id="GO:0016579">
    <property type="term" value="P:protein deubiquitination"/>
    <property type="evidence" value="ECO:0007669"/>
    <property type="project" value="TreeGrafter"/>
</dbReference>
<evidence type="ECO:0000313" key="11">
    <source>
        <dbReference type="Proteomes" id="UP000054350"/>
    </source>
</evidence>
<dbReference type="GO" id="GO:0005737">
    <property type="term" value="C:cytoplasm"/>
    <property type="evidence" value="ECO:0007669"/>
    <property type="project" value="TreeGrafter"/>
</dbReference>
<comment type="similarity">
    <text evidence="2 7 8">Belongs to the peptidase C12 family.</text>
</comment>
<feature type="domain" description="UCH catalytic" evidence="9">
    <location>
        <begin position="7"/>
        <end position="229"/>
    </location>
</feature>
<evidence type="ECO:0000256" key="8">
    <source>
        <dbReference type="RuleBase" id="RU361215"/>
    </source>
</evidence>
<evidence type="ECO:0000256" key="1">
    <source>
        <dbReference type="ARBA" id="ARBA00000707"/>
    </source>
</evidence>
<dbReference type="SUPFAM" id="SSF54001">
    <property type="entry name" value="Cysteine proteinases"/>
    <property type="match status" value="1"/>
</dbReference>
<name>A0A0L0SD42_ALLM3</name>
<dbReference type="GO" id="GO:0006511">
    <property type="term" value="P:ubiquitin-dependent protein catabolic process"/>
    <property type="evidence" value="ECO:0007669"/>
    <property type="project" value="UniProtKB-UniRule"/>
</dbReference>
<dbReference type="InterPro" id="IPR038765">
    <property type="entry name" value="Papain-like_cys_pep_sf"/>
</dbReference>
<accession>A0A0L0SD42</accession>
<dbReference type="EMBL" id="GG745336">
    <property type="protein sequence ID" value="KNE60362.1"/>
    <property type="molecule type" value="Genomic_DNA"/>
</dbReference>
<gene>
    <name evidence="10" type="ORF">AMAG_05756</name>
</gene>
<dbReference type="eggNOG" id="KOG1415">
    <property type="taxonomic scope" value="Eukaryota"/>
</dbReference>
<keyword evidence="5 7" id="KW-0378">Hydrolase</keyword>
<dbReference type="FunFam" id="3.40.532.10:FF:000006">
    <property type="entry name" value="Ubiquitin carboxyl-terminal hydrolase"/>
    <property type="match status" value="1"/>
</dbReference>
<dbReference type="PROSITE" id="PS52048">
    <property type="entry name" value="UCH_DOMAIN"/>
    <property type="match status" value="1"/>
</dbReference>
<evidence type="ECO:0000259" key="9">
    <source>
        <dbReference type="PROSITE" id="PS52048"/>
    </source>
</evidence>
<dbReference type="PANTHER" id="PTHR10589">
    <property type="entry name" value="UBIQUITIN CARBOXYL-TERMINAL HYDROLASE"/>
    <property type="match status" value="1"/>
</dbReference>
<dbReference type="Proteomes" id="UP000054350">
    <property type="component" value="Unassembled WGS sequence"/>
</dbReference>
<dbReference type="PRINTS" id="PR00707">
    <property type="entry name" value="UBCTHYDRLASE"/>
</dbReference>
<dbReference type="GO" id="GO:0004843">
    <property type="term" value="F:cysteine-type deubiquitinase activity"/>
    <property type="evidence" value="ECO:0007669"/>
    <property type="project" value="UniProtKB-UniRule"/>
</dbReference>
<evidence type="ECO:0000256" key="3">
    <source>
        <dbReference type="ARBA" id="ARBA00022670"/>
    </source>
</evidence>
<protein>
    <recommendedName>
        <fullName evidence="8">Ubiquitin carboxyl-terminal hydrolase</fullName>
        <ecNumber evidence="8">3.4.19.12</ecNumber>
    </recommendedName>
</protein>
<dbReference type="Pfam" id="PF01088">
    <property type="entry name" value="Peptidase_C12"/>
    <property type="match status" value="1"/>
</dbReference>
<keyword evidence="6 7" id="KW-0788">Thiol protease</keyword>
<dbReference type="AlphaFoldDB" id="A0A0L0SD42"/>
<dbReference type="OrthoDB" id="427186at2759"/>
<evidence type="ECO:0000256" key="4">
    <source>
        <dbReference type="ARBA" id="ARBA00022786"/>
    </source>
</evidence>
<keyword evidence="3 7" id="KW-0645">Protease</keyword>
<proteinExistence type="inferred from homology"/>
<feature type="active site" description="Nucleophile" evidence="7">
    <location>
        <position position="96"/>
    </location>
</feature>
<feature type="site" description="Important for enzyme activity" evidence="7">
    <location>
        <position position="184"/>
    </location>
</feature>
<dbReference type="VEuPathDB" id="FungiDB:AMAG_05756"/>
<dbReference type="STRING" id="578462.A0A0L0SD42"/>
<sequence>MGRKKQLGSRLESNPEVLNEFVAKLGVPQDWTFCDVFGLDPELLAMVPPAIAVILLFPITDKYEAYRKTEDQRLLASPPAVPASAYFLKQTIGNACGTIAVLHSVLNNADLLPLAGTPLDRILTTTKTMTPQERAKALEHNADIANAHSQVAQLGQTAAPSADADVDLHFVAFVGVEGQLLELDGRRPFPIPHGPLGDQSLLDNVARVVRGFMQRDPDNLQFNLIALAQAE</sequence>
<feature type="site" description="Transition state stabilizer" evidence="7">
    <location>
        <position position="90"/>
    </location>
</feature>
<dbReference type="InterPro" id="IPR036959">
    <property type="entry name" value="Peptidase_C12_UCH_sf"/>
</dbReference>
<keyword evidence="11" id="KW-1185">Reference proteome</keyword>
<reference evidence="10 11" key="1">
    <citation type="submission" date="2009-11" db="EMBL/GenBank/DDBJ databases">
        <title>Annotation of Allomyces macrogynus ATCC 38327.</title>
        <authorList>
            <consortium name="The Broad Institute Genome Sequencing Platform"/>
            <person name="Russ C."/>
            <person name="Cuomo C."/>
            <person name="Burger G."/>
            <person name="Gray M.W."/>
            <person name="Holland P.W.H."/>
            <person name="King N."/>
            <person name="Lang F.B.F."/>
            <person name="Roger A.J."/>
            <person name="Ruiz-Trillo I."/>
            <person name="Young S.K."/>
            <person name="Zeng Q."/>
            <person name="Gargeya S."/>
            <person name="Fitzgerald M."/>
            <person name="Haas B."/>
            <person name="Abouelleil A."/>
            <person name="Alvarado L."/>
            <person name="Arachchi H.M."/>
            <person name="Berlin A."/>
            <person name="Chapman S.B."/>
            <person name="Gearin G."/>
            <person name="Goldberg J."/>
            <person name="Griggs A."/>
            <person name="Gujja S."/>
            <person name="Hansen M."/>
            <person name="Heiman D."/>
            <person name="Howarth C."/>
            <person name="Larimer J."/>
            <person name="Lui A."/>
            <person name="MacDonald P.J.P."/>
            <person name="McCowen C."/>
            <person name="Montmayeur A."/>
            <person name="Murphy C."/>
            <person name="Neiman D."/>
            <person name="Pearson M."/>
            <person name="Priest M."/>
            <person name="Roberts A."/>
            <person name="Saif S."/>
            <person name="Shea T."/>
            <person name="Sisk P."/>
            <person name="Stolte C."/>
            <person name="Sykes S."/>
            <person name="Wortman J."/>
            <person name="Nusbaum C."/>
            <person name="Birren B."/>
        </authorList>
    </citation>
    <scope>NUCLEOTIDE SEQUENCE [LARGE SCALE GENOMIC DNA]</scope>
    <source>
        <strain evidence="10 11">ATCC 38327</strain>
    </source>
</reference>